<dbReference type="SMART" id="SM00824">
    <property type="entry name" value="PKS_TE"/>
    <property type="match status" value="1"/>
</dbReference>
<dbReference type="Gene3D" id="3.40.50.1820">
    <property type="entry name" value="alpha/beta hydrolase"/>
    <property type="match status" value="1"/>
</dbReference>
<keyword evidence="1" id="KW-0596">Phosphopantetheine</keyword>
<dbReference type="PANTHER" id="PTHR43775">
    <property type="entry name" value="FATTY ACID SYNTHASE"/>
    <property type="match status" value="1"/>
</dbReference>
<dbReference type="InterPro" id="IPR014030">
    <property type="entry name" value="Ketoacyl_synth_N"/>
</dbReference>
<dbReference type="InterPro" id="IPR020802">
    <property type="entry name" value="TesA-like"/>
</dbReference>
<dbReference type="InterPro" id="IPR009081">
    <property type="entry name" value="PP-bd_ACP"/>
</dbReference>
<dbReference type="InterPro" id="IPR029058">
    <property type="entry name" value="AB_hydrolase_fold"/>
</dbReference>
<dbReference type="SUPFAM" id="SSF47336">
    <property type="entry name" value="ACP-like"/>
    <property type="match status" value="1"/>
</dbReference>
<dbReference type="PROSITE" id="PS00012">
    <property type="entry name" value="PHOSPHOPANTETHEINE"/>
    <property type="match status" value="1"/>
</dbReference>
<comment type="caution">
    <text evidence="6">The sequence shown here is derived from an EMBL/GenBank/DDBJ whole genome shotgun (WGS) entry which is preliminary data.</text>
</comment>
<accession>A0ABS1SQY8</accession>
<dbReference type="RefSeq" id="WP_202381567.1">
    <property type="nucleotide sequence ID" value="NZ_BAAAMA010000002.1"/>
</dbReference>
<dbReference type="InterPro" id="IPR016039">
    <property type="entry name" value="Thiolase-like"/>
</dbReference>
<proteinExistence type="predicted"/>
<gene>
    <name evidence="6" type="ORF">D3226_06140</name>
</gene>
<dbReference type="CDD" id="cd00833">
    <property type="entry name" value="PKS"/>
    <property type="match status" value="1"/>
</dbReference>
<keyword evidence="2" id="KW-0597">Phosphoprotein</keyword>
<dbReference type="Gene3D" id="3.40.47.10">
    <property type="match status" value="1"/>
</dbReference>
<evidence type="ECO:0000313" key="7">
    <source>
        <dbReference type="Proteomes" id="UP001646141"/>
    </source>
</evidence>
<dbReference type="SUPFAM" id="SSF53474">
    <property type="entry name" value="alpha/beta-Hydrolases"/>
    <property type="match status" value="1"/>
</dbReference>
<dbReference type="EMBL" id="QYAD01000002">
    <property type="protein sequence ID" value="MBL3689537.1"/>
    <property type="molecule type" value="Genomic_DNA"/>
</dbReference>
<evidence type="ECO:0000256" key="2">
    <source>
        <dbReference type="ARBA" id="ARBA00022553"/>
    </source>
</evidence>
<dbReference type="Pfam" id="PF00550">
    <property type="entry name" value="PP-binding"/>
    <property type="match status" value="1"/>
</dbReference>
<evidence type="ECO:0000313" key="6">
    <source>
        <dbReference type="EMBL" id="MBL3689537.1"/>
    </source>
</evidence>
<dbReference type="InterPro" id="IPR036736">
    <property type="entry name" value="ACP-like_sf"/>
</dbReference>
<dbReference type="PANTHER" id="PTHR43775:SF37">
    <property type="entry name" value="SI:DKEY-61P9.11"/>
    <property type="match status" value="1"/>
</dbReference>
<dbReference type="Gene3D" id="1.10.1200.10">
    <property type="entry name" value="ACP-like"/>
    <property type="match status" value="1"/>
</dbReference>
<evidence type="ECO:0000256" key="1">
    <source>
        <dbReference type="ARBA" id="ARBA00022450"/>
    </source>
</evidence>
<evidence type="ECO:0000259" key="5">
    <source>
        <dbReference type="PROSITE" id="PS52004"/>
    </source>
</evidence>
<dbReference type="PROSITE" id="PS50075">
    <property type="entry name" value="CARRIER"/>
    <property type="match status" value="1"/>
</dbReference>
<dbReference type="PROSITE" id="PS52004">
    <property type="entry name" value="KS3_2"/>
    <property type="match status" value="1"/>
</dbReference>
<evidence type="ECO:0008006" key="8">
    <source>
        <dbReference type="Google" id="ProtNLM"/>
    </source>
</evidence>
<dbReference type="Pfam" id="PF00975">
    <property type="entry name" value="Thioesterase"/>
    <property type="match status" value="1"/>
</dbReference>
<dbReference type="InterPro" id="IPR001031">
    <property type="entry name" value="Thioesterase"/>
</dbReference>
<dbReference type="Pfam" id="PF00109">
    <property type="entry name" value="ketoacyl-synt"/>
    <property type="match status" value="1"/>
</dbReference>
<keyword evidence="7" id="KW-1185">Reference proteome</keyword>
<sequence>MTVQDPAPAYGNDVAITGIALRVPGADDVNAFWQLTAEGTSTFRSVSRAESERFGYTSAQIDDEDFVSVVSALDDIDAFDHDAFGISARDAALMDPQHRVFLECARSALDDAGFGDVTGLKVGVFGSASSSTYLTGPVRAAGLWDESDLNFSAMLANDKDFLCTRTSYALGLTGPSVVVQSACSSSLLAVHLARQALLHGECDAAIVGGVSISIPHLGGYLKRSGSIFSPTGSCRPFDRTADGTVKAHGAAAVVLVRSEDANLQHVYANVAGTAANNDGADKVGFPAPGVSGQAAVIRSAMASAGITADQVRYIESHGTGTLLGDPIEIRALRLAREGSTKSCYLGSAKANVGHLDAAAGVMGLVRAALVLEKGVIPPLAGFSESNPLLDVGEEVVLPTEPVDAPWLTHAGVSSFGMGGSNVHAILRRRADARGRQVSPQGRRLVRTRHWVGHPRHTRTPEVSKAAGRTTESARSVSLPSLEELLATVREVLQLPELAAEDRLVDAGADSLALIDITAALAERHGTALDVAELERIGTVEKLFQTHVIDRTSGKVGPVDEPTRRHIARQPRSAFDNVVHITPPRERTFFLVHPAGGTTTCYAGVATHIGEDVGVTGLTFPADFLGQRITMRELAASYLATITGIQPSGPYLIGGYSFGGNLAAELALQLEEAGETVELLVMIDSHPPHAYTSGACDEQAYVAAFPALLSTLVPGIRFAEDVRARADARGILEAVEHPAWPETVRNEFARFFEIWRENHGVLKRWTPDRLIDCPVLIIEASEPEPEEVLDCLSISPSTVNEWSRYLSQAPQIIGVDGDHYSIFRDLTSLRRIGEILGQAATQRELVR</sequence>
<dbReference type="InterPro" id="IPR050091">
    <property type="entry name" value="PKS_NRPS_Biosynth_Enz"/>
</dbReference>
<dbReference type="SMART" id="SM00825">
    <property type="entry name" value="PKS_KS"/>
    <property type="match status" value="1"/>
</dbReference>
<keyword evidence="3" id="KW-0808">Transferase</keyword>
<dbReference type="Proteomes" id="UP001646141">
    <property type="component" value="Unassembled WGS sequence"/>
</dbReference>
<feature type="domain" description="Carrier" evidence="4">
    <location>
        <begin position="475"/>
        <end position="550"/>
    </location>
</feature>
<dbReference type="InterPro" id="IPR014031">
    <property type="entry name" value="Ketoacyl_synth_C"/>
</dbReference>
<dbReference type="PROSITE" id="PS00606">
    <property type="entry name" value="KS3_1"/>
    <property type="match status" value="1"/>
</dbReference>
<organism evidence="6 7">
    <name type="scientific">Leucobacter chromiireducens subsp. chromiireducens</name>
    <dbReference type="NCBI Taxonomy" id="660067"/>
    <lineage>
        <taxon>Bacteria</taxon>
        <taxon>Bacillati</taxon>
        <taxon>Actinomycetota</taxon>
        <taxon>Actinomycetes</taxon>
        <taxon>Micrococcales</taxon>
        <taxon>Microbacteriaceae</taxon>
        <taxon>Leucobacter</taxon>
    </lineage>
</organism>
<dbReference type="InterPro" id="IPR018201">
    <property type="entry name" value="Ketoacyl_synth_AS"/>
</dbReference>
<feature type="domain" description="Ketosynthase family 3 (KS3)" evidence="5">
    <location>
        <begin position="11"/>
        <end position="428"/>
    </location>
</feature>
<evidence type="ECO:0000256" key="3">
    <source>
        <dbReference type="ARBA" id="ARBA00022679"/>
    </source>
</evidence>
<name>A0ABS1SQY8_9MICO</name>
<protein>
    <recommendedName>
        <fullName evidence="8">Carrier domain-containing protein</fullName>
    </recommendedName>
</protein>
<dbReference type="InterPro" id="IPR020841">
    <property type="entry name" value="PKS_Beta-ketoAc_synthase_dom"/>
</dbReference>
<dbReference type="SUPFAM" id="SSF53901">
    <property type="entry name" value="Thiolase-like"/>
    <property type="match status" value="1"/>
</dbReference>
<evidence type="ECO:0000259" key="4">
    <source>
        <dbReference type="PROSITE" id="PS50075"/>
    </source>
</evidence>
<dbReference type="InterPro" id="IPR006162">
    <property type="entry name" value="Ppantetheine_attach_site"/>
</dbReference>
<reference evidence="6 7" key="1">
    <citation type="submission" date="2018-09" db="EMBL/GenBank/DDBJ databases">
        <title>Comparative genomics of Leucobacter spp.</title>
        <authorList>
            <person name="Reis A.C."/>
            <person name="Kolvenbach B.A."/>
            <person name="Corvini P.F.X."/>
            <person name="Nunes O.C."/>
        </authorList>
    </citation>
    <scope>NUCLEOTIDE SEQUENCE [LARGE SCALE GENOMIC DNA]</scope>
    <source>
        <strain evidence="6 7">L-1</strain>
    </source>
</reference>
<dbReference type="Pfam" id="PF02801">
    <property type="entry name" value="Ketoacyl-synt_C"/>
    <property type="match status" value="1"/>
</dbReference>